<evidence type="ECO:0000313" key="3">
    <source>
        <dbReference type="Proteomes" id="UP000460272"/>
    </source>
</evidence>
<gene>
    <name evidence="2" type="ORF">EAS64_31025</name>
</gene>
<dbReference type="AlphaFoldDB" id="A0A6P2BUH5"/>
<dbReference type="InterPro" id="IPR018648">
    <property type="entry name" value="DUF2076"/>
</dbReference>
<evidence type="ECO:0000256" key="1">
    <source>
        <dbReference type="SAM" id="MobiDB-lite"/>
    </source>
</evidence>
<accession>A0A6P2BUH5</accession>
<dbReference type="EMBL" id="RPFW01000006">
    <property type="protein sequence ID" value="TVZ01876.1"/>
    <property type="molecule type" value="Genomic_DNA"/>
</dbReference>
<reference evidence="2 3" key="1">
    <citation type="submission" date="2018-11" db="EMBL/GenBank/DDBJ databases">
        <title>Trebonia kvetii gen.nov., sp.nov., a novel acidophilic actinobacterium, and proposal of the new actinobacterial family Treboniaceae fam. nov.</title>
        <authorList>
            <person name="Rapoport D."/>
            <person name="Sagova-Mareckova M."/>
            <person name="Sedlacek I."/>
            <person name="Provaznik J."/>
            <person name="Kralova S."/>
            <person name="Pavlinic D."/>
            <person name="Benes V."/>
            <person name="Kopecky J."/>
        </authorList>
    </citation>
    <scope>NUCLEOTIDE SEQUENCE [LARGE SCALE GENOMIC DNA]</scope>
    <source>
        <strain evidence="2 3">15Tr583</strain>
    </source>
</reference>
<organism evidence="2 3">
    <name type="scientific">Trebonia kvetii</name>
    <dbReference type="NCBI Taxonomy" id="2480626"/>
    <lineage>
        <taxon>Bacteria</taxon>
        <taxon>Bacillati</taxon>
        <taxon>Actinomycetota</taxon>
        <taxon>Actinomycetes</taxon>
        <taxon>Streptosporangiales</taxon>
        <taxon>Treboniaceae</taxon>
        <taxon>Trebonia</taxon>
    </lineage>
</organism>
<proteinExistence type="predicted"/>
<keyword evidence="3" id="KW-1185">Reference proteome</keyword>
<dbReference type="OrthoDB" id="122910at2"/>
<comment type="caution">
    <text evidence="2">The sequence shown here is derived from an EMBL/GenBank/DDBJ whole genome shotgun (WGS) entry which is preliminary data.</text>
</comment>
<dbReference type="Pfam" id="PF09849">
    <property type="entry name" value="DUF2076"/>
    <property type="match status" value="1"/>
</dbReference>
<name>A0A6P2BUH5_9ACTN</name>
<evidence type="ECO:0000313" key="2">
    <source>
        <dbReference type="EMBL" id="TVZ01876.1"/>
    </source>
</evidence>
<feature type="compositionally biased region" description="Low complexity" evidence="1">
    <location>
        <begin position="190"/>
        <end position="204"/>
    </location>
</feature>
<sequence>MSAGRGSYLGRRDPQLEAVVNQQDQQAIDELFRHLYQVAEQAGPRDDAAEALIQRYVKQAPPGLLYQMAQTLVAQQHTINELRSRLASGQQYGAPAGFAPPAGAGYQGYGQPGGYYQQPVRQGGGFLAGAGQLALGIGGGILGAEVLTSIFDGGLFGGDRDRDFEQGYQDGFAAGDDYGDRDNDGGQGPGYDNDGYDDGAFGNDGFDDGGFDSGIF</sequence>
<feature type="region of interest" description="Disordered" evidence="1">
    <location>
        <begin position="166"/>
        <end position="216"/>
    </location>
</feature>
<dbReference type="Proteomes" id="UP000460272">
    <property type="component" value="Unassembled WGS sequence"/>
</dbReference>
<protein>
    <submittedName>
        <fullName evidence="2">DUF2076 family protein</fullName>
    </submittedName>
</protein>